<reference evidence="2 3" key="1">
    <citation type="submission" date="2007-10" db="EMBL/GenBank/DDBJ databases">
        <authorList>
            <person name="Yayanos A."/>
            <person name="Ferriera S."/>
            <person name="Johnson J."/>
            <person name="Kravitz S."/>
            <person name="Halpern A."/>
            <person name="Remington K."/>
            <person name="Beeson K."/>
            <person name="Tran B."/>
            <person name="Rogers Y.-H."/>
            <person name="Friedman R."/>
            <person name="Venter J.C."/>
        </authorList>
    </citation>
    <scope>NUCLEOTIDE SEQUENCE [LARGE SCALE GENOMIC DNA]</scope>
    <source>
        <strain evidence="2 3">KT99</strain>
    </source>
</reference>
<keyword evidence="1" id="KW-0732">Signal</keyword>
<dbReference type="EMBL" id="ABIC01000014">
    <property type="protein sequence ID" value="EDQ00913.1"/>
    <property type="molecule type" value="Genomic_DNA"/>
</dbReference>
<dbReference type="AlphaFoldDB" id="A9D7X4"/>
<dbReference type="STRING" id="314608.KT99_06764"/>
<feature type="signal peptide" evidence="1">
    <location>
        <begin position="1"/>
        <end position="17"/>
    </location>
</feature>
<evidence type="ECO:0000313" key="3">
    <source>
        <dbReference type="Proteomes" id="UP000005839"/>
    </source>
</evidence>
<sequence length="141" mass="15325">MLVVLLCQFLAIGSAFSVQYPSGEHPMGIDVSHHHSHIDSSNSYASNSYSSSKQVSHHHAPLAFNATVPSAFESNELTILDGASTVNAEAEHEHANHSHTQSHPPAEPIIISSFFQSEILKDDDISYLNCRHAPPIPPPHT</sequence>
<proteinExistence type="predicted"/>
<dbReference type="Proteomes" id="UP000005839">
    <property type="component" value="Unassembled WGS sequence"/>
</dbReference>
<protein>
    <submittedName>
        <fullName evidence="2">Uncharacterized protein</fullName>
    </submittedName>
</protein>
<evidence type="ECO:0000256" key="1">
    <source>
        <dbReference type="SAM" id="SignalP"/>
    </source>
</evidence>
<gene>
    <name evidence="2" type="ORF">KT99_06764</name>
</gene>
<keyword evidence="3" id="KW-1185">Reference proteome</keyword>
<organism evidence="2 3">
    <name type="scientific">Shewanella benthica KT99</name>
    <dbReference type="NCBI Taxonomy" id="314608"/>
    <lineage>
        <taxon>Bacteria</taxon>
        <taxon>Pseudomonadati</taxon>
        <taxon>Pseudomonadota</taxon>
        <taxon>Gammaproteobacteria</taxon>
        <taxon>Alteromonadales</taxon>
        <taxon>Shewanellaceae</taxon>
        <taxon>Shewanella</taxon>
    </lineage>
</organism>
<accession>A9D7X4</accession>
<feature type="chain" id="PRO_5002737079" evidence="1">
    <location>
        <begin position="18"/>
        <end position="141"/>
    </location>
</feature>
<comment type="caution">
    <text evidence="2">The sequence shown here is derived from an EMBL/GenBank/DDBJ whole genome shotgun (WGS) entry which is preliminary data.</text>
</comment>
<evidence type="ECO:0000313" key="2">
    <source>
        <dbReference type="EMBL" id="EDQ00913.1"/>
    </source>
</evidence>
<name>A9D7X4_9GAMM</name>